<accession>A0A1R4I3B8</accession>
<organism evidence="3 4">
    <name type="scientific">Halomonas citrativorans</name>
    <dbReference type="NCBI Taxonomy" id="2742612"/>
    <lineage>
        <taxon>Bacteria</taxon>
        <taxon>Pseudomonadati</taxon>
        <taxon>Pseudomonadota</taxon>
        <taxon>Gammaproteobacteria</taxon>
        <taxon>Oceanospirillales</taxon>
        <taxon>Halomonadaceae</taxon>
        <taxon>Halomonas</taxon>
    </lineage>
</organism>
<dbReference type="Gene3D" id="1.10.238.10">
    <property type="entry name" value="EF-hand"/>
    <property type="match status" value="2"/>
</dbReference>
<dbReference type="SMART" id="SM00054">
    <property type="entry name" value="EFh"/>
    <property type="match status" value="3"/>
</dbReference>
<feature type="domain" description="EF-hand" evidence="2">
    <location>
        <begin position="31"/>
        <end position="66"/>
    </location>
</feature>
<dbReference type="Pfam" id="PF13202">
    <property type="entry name" value="EF-hand_5"/>
    <property type="match status" value="1"/>
</dbReference>
<dbReference type="PROSITE" id="PS00018">
    <property type="entry name" value="EF_HAND_1"/>
    <property type="match status" value="2"/>
</dbReference>
<comment type="caution">
    <text evidence="3">The sequence shown here is derived from an EMBL/GenBank/DDBJ whole genome shotgun (WGS) entry which is preliminary data.</text>
</comment>
<dbReference type="GO" id="GO:0005509">
    <property type="term" value="F:calcium ion binding"/>
    <property type="evidence" value="ECO:0007669"/>
    <property type="project" value="InterPro"/>
</dbReference>
<reference evidence="3 4" key="1">
    <citation type="submission" date="2017-02" db="EMBL/GenBank/DDBJ databases">
        <authorList>
            <person name="Dridi B."/>
        </authorList>
    </citation>
    <scope>NUCLEOTIDE SEQUENCE [LARGE SCALE GENOMIC DNA]</scope>
    <source>
        <strain evidence="3 4">JB380</strain>
    </source>
</reference>
<dbReference type="Pfam" id="PF13499">
    <property type="entry name" value="EF-hand_7"/>
    <property type="match status" value="1"/>
</dbReference>
<name>A0A1R4I3B8_9GAMM</name>
<dbReference type="EMBL" id="FUKM01000056">
    <property type="protein sequence ID" value="SJN14258.1"/>
    <property type="molecule type" value="Genomic_DNA"/>
</dbReference>
<dbReference type="CDD" id="cd00051">
    <property type="entry name" value="EFh"/>
    <property type="match status" value="2"/>
</dbReference>
<evidence type="ECO:0000259" key="2">
    <source>
        <dbReference type="PROSITE" id="PS50222"/>
    </source>
</evidence>
<evidence type="ECO:0000313" key="3">
    <source>
        <dbReference type="EMBL" id="SJN14258.1"/>
    </source>
</evidence>
<gene>
    <name evidence="3" type="ORF">CZ787_14245</name>
</gene>
<evidence type="ECO:0000313" key="4">
    <source>
        <dbReference type="Proteomes" id="UP000196331"/>
    </source>
</evidence>
<feature type="region of interest" description="Disordered" evidence="1">
    <location>
        <begin position="347"/>
        <end position="386"/>
    </location>
</feature>
<dbReference type="Proteomes" id="UP000196331">
    <property type="component" value="Unassembled WGS sequence"/>
</dbReference>
<dbReference type="AlphaFoldDB" id="A0A1R4I3B8"/>
<dbReference type="SUPFAM" id="SSF47473">
    <property type="entry name" value="EF-hand"/>
    <property type="match status" value="1"/>
</dbReference>
<evidence type="ECO:0000256" key="1">
    <source>
        <dbReference type="SAM" id="MobiDB-lite"/>
    </source>
</evidence>
<feature type="domain" description="EF-hand" evidence="2">
    <location>
        <begin position="76"/>
        <end position="102"/>
    </location>
</feature>
<dbReference type="PROSITE" id="PS50222">
    <property type="entry name" value="EF_HAND_2"/>
    <property type="match status" value="2"/>
</dbReference>
<dbReference type="InterPro" id="IPR011992">
    <property type="entry name" value="EF-hand-dom_pair"/>
</dbReference>
<sequence length="386" mass="42220">MLKNTLYQEMNRLNTTVLTREQVAAVLAPHATDAEIARLIERVDANGDGLISRQELMSARLAGLGAGIVTAMATEFDGIDVNASGLIDYDEFHAAFNGMASESTLDKLFWLMDKNGDGQISRLESIAASNMTIAELGLQRQAGDTDDIMGGNPSVIDDIVNKYPVSDPTAQKINGAYHDVLGKDAQGFQVTSWSRWLSEKETRNGQLHQAVAWANLPVGGEDWLKARGLYGDGTVPEFADGGYTGPGGKYDEAGIVHAGEFVVRSEIVKQPGIRDMLEWLNHGASSNVPSRQTNRSQPLAVRSAAPLTQFPLLDFSDVLQELKDIKRELKQAHDEKKRLMETLSKRTNEMGQAASESARRAEQQRGQQVEELQALNRAGKTRGRTV</sequence>
<dbReference type="InterPro" id="IPR018247">
    <property type="entry name" value="EF_Hand_1_Ca_BS"/>
</dbReference>
<protein>
    <submittedName>
        <fullName evidence="3">Phage tail length tape-measure protein 1</fullName>
    </submittedName>
</protein>
<proteinExistence type="predicted"/>
<dbReference type="InterPro" id="IPR002048">
    <property type="entry name" value="EF_hand_dom"/>
</dbReference>